<gene>
    <name evidence="1" type="ORF">BFF78_36870</name>
</gene>
<protein>
    <submittedName>
        <fullName evidence="1">Uncharacterized protein</fullName>
    </submittedName>
</protein>
<dbReference type="AlphaFoldDB" id="A0A1D7YJX6"/>
<proteinExistence type="predicted"/>
<evidence type="ECO:0000313" key="1">
    <source>
        <dbReference type="EMBL" id="AOR35897.1"/>
    </source>
</evidence>
<accession>A0A1D7YJX6</accession>
<dbReference type="Proteomes" id="UP000094960">
    <property type="component" value="Chromosome"/>
</dbReference>
<name>A0A1D7YJX6_9ACTN</name>
<sequence length="335" mass="35882">MRRWWKVTLTAAVVLALAGWIGGPYVKDWWLVRTACDGVLPSGPVRELAAGGGHFTKAEASAHPRLGDYGCGLYFEGHGEAKLVVRMTAYTGRDDQDAEFHDAFPLQGFPRMYPMPQGLPGFVDAFGNLQFLLRCPALGEDAAGRPRRMLVSADIGLAADRTSHAVYETVVPLVNSASRHLGCGATPLTVPKGDAGPQDPDKGRRAVPLTEAKGTACGWVARARIPEAAEWQVEPLMNDMAPAGRCDLDRGTGPDSRYLDFGAFYGDWSNYLVLSDGVRSGLTATARCDGEAANFTVRGSQKIPGVGTAEKRRLLEAFAGDQVERRGCTGLSVTG</sequence>
<reference evidence="2" key="1">
    <citation type="submission" date="2016-09" db="EMBL/GenBank/DDBJ databases">
        <title>Streptomyces puniciscabiei strain:TW1S1 Genome sequencing and assembly.</title>
        <authorList>
            <person name="Kim M.-K."/>
            <person name="Kim S.B."/>
        </authorList>
    </citation>
    <scope>NUCLEOTIDE SEQUENCE [LARGE SCALE GENOMIC DNA]</scope>
    <source>
        <strain evidence="2">TW1S1</strain>
    </source>
</reference>
<dbReference type="KEGG" id="spun:BFF78_36870"/>
<keyword evidence="2" id="KW-1185">Reference proteome</keyword>
<evidence type="ECO:0000313" key="2">
    <source>
        <dbReference type="Proteomes" id="UP000094960"/>
    </source>
</evidence>
<dbReference type="RefSeq" id="WP_069782412.1">
    <property type="nucleotide sequence ID" value="NZ_CP017248.1"/>
</dbReference>
<organism evidence="1 2">
    <name type="scientific">Streptomyces fodineus</name>
    <dbReference type="NCBI Taxonomy" id="1904616"/>
    <lineage>
        <taxon>Bacteria</taxon>
        <taxon>Bacillati</taxon>
        <taxon>Actinomycetota</taxon>
        <taxon>Actinomycetes</taxon>
        <taxon>Kitasatosporales</taxon>
        <taxon>Streptomycetaceae</taxon>
        <taxon>Streptomyces</taxon>
    </lineage>
</organism>
<dbReference type="EMBL" id="CP017248">
    <property type="protein sequence ID" value="AOR35897.1"/>
    <property type="molecule type" value="Genomic_DNA"/>
</dbReference>